<feature type="transmembrane region" description="Helical" evidence="6">
    <location>
        <begin position="132"/>
        <end position="152"/>
    </location>
</feature>
<organism evidence="7 8">
    <name type="scientific">Alicyclobacillus dauci</name>
    <dbReference type="NCBI Taxonomy" id="1475485"/>
    <lineage>
        <taxon>Bacteria</taxon>
        <taxon>Bacillati</taxon>
        <taxon>Bacillota</taxon>
        <taxon>Bacilli</taxon>
        <taxon>Bacillales</taxon>
        <taxon>Alicyclobacillaceae</taxon>
        <taxon>Alicyclobacillus</taxon>
    </lineage>
</organism>
<evidence type="ECO:0000313" key="7">
    <source>
        <dbReference type="EMBL" id="WAH37146.1"/>
    </source>
</evidence>
<accession>A0ABY6Z4A1</accession>
<name>A0ABY6Z4A1_9BACL</name>
<feature type="transmembrane region" description="Helical" evidence="6">
    <location>
        <begin position="158"/>
        <end position="175"/>
    </location>
</feature>
<keyword evidence="3 6" id="KW-0812">Transmembrane</keyword>
<feature type="transmembrane region" description="Helical" evidence="6">
    <location>
        <begin position="446"/>
        <end position="465"/>
    </location>
</feature>
<evidence type="ECO:0000313" key="8">
    <source>
        <dbReference type="Proteomes" id="UP001164803"/>
    </source>
</evidence>
<dbReference type="CDD" id="cd11485">
    <property type="entry name" value="SLC-NCS1sbd_YbbW-like"/>
    <property type="match status" value="1"/>
</dbReference>
<evidence type="ECO:0000256" key="3">
    <source>
        <dbReference type="ARBA" id="ARBA00022692"/>
    </source>
</evidence>
<feature type="transmembrane region" description="Helical" evidence="6">
    <location>
        <begin position="308"/>
        <end position="333"/>
    </location>
</feature>
<dbReference type="PANTHER" id="PTHR30618">
    <property type="entry name" value="NCS1 FAMILY PURINE/PYRIMIDINE TRANSPORTER"/>
    <property type="match status" value="1"/>
</dbReference>
<keyword evidence="4 6" id="KW-1133">Transmembrane helix</keyword>
<feature type="transmembrane region" description="Helical" evidence="6">
    <location>
        <begin position="63"/>
        <end position="80"/>
    </location>
</feature>
<protein>
    <submittedName>
        <fullName evidence="7">NCS1 family nucleobase:cation symporter-1</fullName>
    </submittedName>
</protein>
<evidence type="ECO:0000256" key="6">
    <source>
        <dbReference type="SAM" id="Phobius"/>
    </source>
</evidence>
<dbReference type="InterPro" id="IPR001248">
    <property type="entry name" value="Pur-cyt_permease"/>
</dbReference>
<feature type="transmembrane region" description="Helical" evidence="6">
    <location>
        <begin position="345"/>
        <end position="365"/>
    </location>
</feature>
<dbReference type="EMBL" id="CP104064">
    <property type="protein sequence ID" value="WAH37146.1"/>
    <property type="molecule type" value="Genomic_DNA"/>
</dbReference>
<feature type="transmembrane region" description="Helical" evidence="6">
    <location>
        <begin position="100"/>
        <end position="120"/>
    </location>
</feature>
<comment type="subcellular location">
    <subcellularLocation>
        <location evidence="1">Membrane</location>
        <topology evidence="1">Multi-pass membrane protein</topology>
    </subcellularLocation>
</comment>
<keyword evidence="5 6" id="KW-0472">Membrane</keyword>
<dbReference type="Proteomes" id="UP001164803">
    <property type="component" value="Chromosome"/>
</dbReference>
<dbReference type="RefSeq" id="WP_268044591.1">
    <property type="nucleotide sequence ID" value="NZ_CP104064.1"/>
</dbReference>
<dbReference type="InterPro" id="IPR012681">
    <property type="entry name" value="NCS1"/>
</dbReference>
<dbReference type="InterPro" id="IPR045225">
    <property type="entry name" value="Uracil/uridine/allantoin_perm"/>
</dbReference>
<evidence type="ECO:0000256" key="5">
    <source>
        <dbReference type="ARBA" id="ARBA00023136"/>
    </source>
</evidence>
<evidence type="ECO:0000256" key="4">
    <source>
        <dbReference type="ARBA" id="ARBA00022989"/>
    </source>
</evidence>
<sequence>MSVEFRREPDPGLYNPDLAPIPQEKRNWTWLNYSTIWMGMVHNIVSYELAGSLIGLGMSAWQALAVVVVANVVLIAAIWLNSVCGTKYGLPFPVLIRAAFGYKGAHVPVLIRAFVAIFWFSVQAYAGSKAVGAVIGLVIPGWVSLGNVHLLGAGLNDLISFAIFWVIHAFVIMHGMERIKYFEMWAGPLVIVLGLGLVVWAIHAAHGLGPIFSIPATLPRDHFWGTFFLSVSGMIGVLATLVLNIPDLTRFARSQRDQVIGQAVGLPIMMTFFALMSVVITSGTVIAFGKPIADPVQLLLHFKNPIVIFLGAFSLLIATVSVNVVANVVSPAYDLTNLLPKKLNFVKSGIISIVIGVLFAPWAWFNNSDSILTVIGAIGGTLGPVAGIMIADFYLIRRRNYDVEGLFITEGEYAFRSGWNPRAFIAMVLGVVVALIGLFVPSLHGLYAYNWFLGVGVGAIAYMALMYSARTPVHSFAVVPTRNLE</sequence>
<feature type="transmembrane region" description="Helical" evidence="6">
    <location>
        <begin position="36"/>
        <end position="56"/>
    </location>
</feature>
<feature type="transmembrane region" description="Helical" evidence="6">
    <location>
        <begin position="423"/>
        <end position="440"/>
    </location>
</feature>
<dbReference type="NCBIfam" id="TIGR00800">
    <property type="entry name" value="ncs1"/>
    <property type="match status" value="1"/>
</dbReference>
<keyword evidence="8" id="KW-1185">Reference proteome</keyword>
<dbReference type="PANTHER" id="PTHR30618:SF0">
    <property type="entry name" value="PURINE-URACIL PERMEASE NCS1"/>
    <property type="match status" value="1"/>
</dbReference>
<feature type="transmembrane region" description="Helical" evidence="6">
    <location>
        <begin position="182"/>
        <end position="203"/>
    </location>
</feature>
<feature type="transmembrane region" description="Helical" evidence="6">
    <location>
        <begin position="264"/>
        <end position="288"/>
    </location>
</feature>
<reference evidence="7" key="1">
    <citation type="submission" date="2022-08" db="EMBL/GenBank/DDBJ databases">
        <title>Alicyclobacillus dauci DSM2870, complete genome.</title>
        <authorList>
            <person name="Wang Q."/>
            <person name="Cai R."/>
            <person name="Wang Z."/>
        </authorList>
    </citation>
    <scope>NUCLEOTIDE SEQUENCE</scope>
    <source>
        <strain evidence="7">DSM 28700</strain>
    </source>
</reference>
<evidence type="ECO:0000256" key="2">
    <source>
        <dbReference type="ARBA" id="ARBA00008974"/>
    </source>
</evidence>
<proteinExistence type="inferred from homology"/>
<evidence type="ECO:0000256" key="1">
    <source>
        <dbReference type="ARBA" id="ARBA00004141"/>
    </source>
</evidence>
<gene>
    <name evidence="7" type="ORF">NZD86_00770</name>
</gene>
<feature type="transmembrane region" description="Helical" evidence="6">
    <location>
        <begin position="371"/>
        <end position="396"/>
    </location>
</feature>
<comment type="similarity">
    <text evidence="2">Belongs to the purine-cytosine permease (2.A.39) family.</text>
</comment>
<dbReference type="Gene3D" id="1.10.4160.10">
    <property type="entry name" value="Hydantoin permease"/>
    <property type="match status" value="1"/>
</dbReference>
<feature type="transmembrane region" description="Helical" evidence="6">
    <location>
        <begin position="223"/>
        <end position="243"/>
    </location>
</feature>
<dbReference type="Pfam" id="PF02133">
    <property type="entry name" value="Transp_cyt_pur"/>
    <property type="match status" value="1"/>
</dbReference>